<proteinExistence type="predicted"/>
<dbReference type="InterPro" id="IPR008727">
    <property type="entry name" value="PAAR_motif"/>
</dbReference>
<dbReference type="Gene3D" id="3.90.176.10">
    <property type="entry name" value="Toxin ADP-ribosyltransferase, Chain A, domain 1"/>
    <property type="match status" value="1"/>
</dbReference>
<name>A0A1M6FDG4_9VIBR</name>
<keyword evidence="2" id="KW-1185">Reference proteome</keyword>
<sequence>MPKAGRLGDSCSGHACFPPSPIVAGSPDVSINGKPAARKGDAVMPHPCGCPGGHGVHGRSISAGSSNVSINGKPASRVGDAIGCGGSISAGSGNVFIGDTPYKGEEFDCGKDSAQEKSTFLKITPLAEAADAIWTCPPFIDEPIRKAVKEEEQAVELKSSGALSSAPEYVKKVAKFNNQSVEQVQSFYEGMKEIGVDYEPLIENAVSTHGLSSDEAHAVFGYTTKLFYRDLNATLDNGGSTEANELAELVKSGMNKMPDAAPTQFRGIRLNSSADESAFDSKFKLGNSVKSSFWSTAPNESDAYEGARNLVIQTNSAKDISDLAFGVHFHDKVGKPSYSCENVIPPGNNFTVVNSDSSGTIELVEM</sequence>
<dbReference type="OrthoDB" id="9807902at2"/>
<dbReference type="Pfam" id="PF05488">
    <property type="entry name" value="PAAR_motif"/>
    <property type="match status" value="2"/>
</dbReference>
<evidence type="ECO:0000313" key="2">
    <source>
        <dbReference type="Proteomes" id="UP000184608"/>
    </source>
</evidence>
<dbReference type="Proteomes" id="UP000184608">
    <property type="component" value="Unassembled WGS sequence"/>
</dbReference>
<dbReference type="RefSeq" id="WP_073606202.1">
    <property type="nucleotide sequence ID" value="NZ_FQXZ01000067.1"/>
</dbReference>
<evidence type="ECO:0000313" key="1">
    <source>
        <dbReference type="EMBL" id="SHI95693.1"/>
    </source>
</evidence>
<dbReference type="STRING" id="1216006.VA7868_04631"/>
<dbReference type="EMBL" id="FQXZ01000067">
    <property type="protein sequence ID" value="SHI95693.1"/>
    <property type="molecule type" value="Genomic_DNA"/>
</dbReference>
<reference evidence="1 2" key="1">
    <citation type="submission" date="2016-11" db="EMBL/GenBank/DDBJ databases">
        <authorList>
            <person name="Jaros S."/>
            <person name="Januszkiewicz K."/>
            <person name="Wedrychowicz H."/>
        </authorList>
    </citation>
    <scope>NUCLEOTIDE SEQUENCE [LARGE SCALE GENOMIC DNA]</scope>
    <source>
        <strain evidence="1 2">CECT 7868</strain>
    </source>
</reference>
<organism evidence="1 2">
    <name type="scientific">Vibrio aerogenes CECT 7868</name>
    <dbReference type="NCBI Taxonomy" id="1216006"/>
    <lineage>
        <taxon>Bacteria</taxon>
        <taxon>Pseudomonadati</taxon>
        <taxon>Pseudomonadota</taxon>
        <taxon>Gammaproteobacteria</taxon>
        <taxon>Vibrionales</taxon>
        <taxon>Vibrionaceae</taxon>
        <taxon>Vibrio</taxon>
    </lineage>
</organism>
<dbReference type="Gene3D" id="2.60.200.60">
    <property type="match status" value="1"/>
</dbReference>
<accession>A0A1M6FDG4</accession>
<dbReference type="CDD" id="cd14737">
    <property type="entry name" value="PAAR_1"/>
    <property type="match status" value="1"/>
</dbReference>
<dbReference type="AlphaFoldDB" id="A0A1M6FDG4"/>
<gene>
    <name evidence="1" type="ORF">VA7868_04631</name>
</gene>
<protein>
    <submittedName>
        <fullName evidence="1">PAAR motif protein</fullName>
    </submittedName>
</protein>